<reference evidence="1" key="1">
    <citation type="submission" date="2023-10" db="EMBL/GenBank/DDBJ databases">
        <title>Chromosome-level genome of the transformable northern wattle, Acacia crassicarpa.</title>
        <authorList>
            <person name="Massaro I."/>
            <person name="Sinha N.R."/>
            <person name="Poethig S."/>
            <person name="Leichty A.R."/>
        </authorList>
    </citation>
    <scope>NUCLEOTIDE SEQUENCE</scope>
    <source>
        <strain evidence="1">Acra3RX</strain>
        <tissue evidence="1">Leaf</tissue>
    </source>
</reference>
<proteinExistence type="predicted"/>
<sequence length="98" mass="11452">MVVTELRGRELGILRVVGDRHRRNYETQVDGQGPKLDCEGDPGHMCLRWLHGGQGKTRRICSRRSLMGMLKSLWIEEVSIFHHHISTQKLQQEQKHRL</sequence>
<dbReference type="Proteomes" id="UP001293593">
    <property type="component" value="Unassembled WGS sequence"/>
</dbReference>
<organism evidence="1 2">
    <name type="scientific">Acacia crassicarpa</name>
    <name type="common">northern wattle</name>
    <dbReference type="NCBI Taxonomy" id="499986"/>
    <lineage>
        <taxon>Eukaryota</taxon>
        <taxon>Viridiplantae</taxon>
        <taxon>Streptophyta</taxon>
        <taxon>Embryophyta</taxon>
        <taxon>Tracheophyta</taxon>
        <taxon>Spermatophyta</taxon>
        <taxon>Magnoliopsida</taxon>
        <taxon>eudicotyledons</taxon>
        <taxon>Gunneridae</taxon>
        <taxon>Pentapetalae</taxon>
        <taxon>rosids</taxon>
        <taxon>fabids</taxon>
        <taxon>Fabales</taxon>
        <taxon>Fabaceae</taxon>
        <taxon>Caesalpinioideae</taxon>
        <taxon>mimosoid clade</taxon>
        <taxon>Acacieae</taxon>
        <taxon>Acacia</taxon>
    </lineage>
</organism>
<gene>
    <name evidence="1" type="ORF">QN277_000269</name>
</gene>
<evidence type="ECO:0000313" key="2">
    <source>
        <dbReference type="Proteomes" id="UP001293593"/>
    </source>
</evidence>
<accession>A0AAE1N657</accession>
<protein>
    <submittedName>
        <fullName evidence="1">Uncharacterized protein</fullName>
    </submittedName>
</protein>
<name>A0AAE1N657_9FABA</name>
<dbReference type="AlphaFoldDB" id="A0AAE1N657"/>
<keyword evidence="2" id="KW-1185">Reference proteome</keyword>
<comment type="caution">
    <text evidence="1">The sequence shown here is derived from an EMBL/GenBank/DDBJ whole genome shotgun (WGS) entry which is preliminary data.</text>
</comment>
<evidence type="ECO:0000313" key="1">
    <source>
        <dbReference type="EMBL" id="KAK4283304.1"/>
    </source>
</evidence>
<dbReference type="EMBL" id="JAWXYG010000001">
    <property type="protein sequence ID" value="KAK4283304.1"/>
    <property type="molecule type" value="Genomic_DNA"/>
</dbReference>